<evidence type="ECO:0000313" key="2">
    <source>
        <dbReference type="Proteomes" id="UP001516400"/>
    </source>
</evidence>
<proteinExistence type="predicted"/>
<reference evidence="1 2" key="1">
    <citation type="journal article" date="2021" name="BMC Biol.">
        <title>Horizontally acquired antibacterial genes associated with adaptive radiation of ladybird beetles.</title>
        <authorList>
            <person name="Li H.S."/>
            <person name="Tang X.F."/>
            <person name="Huang Y.H."/>
            <person name="Xu Z.Y."/>
            <person name="Chen M.L."/>
            <person name="Du X.Y."/>
            <person name="Qiu B.Y."/>
            <person name="Chen P.T."/>
            <person name="Zhang W."/>
            <person name="Slipinski A."/>
            <person name="Escalona H.E."/>
            <person name="Waterhouse R.M."/>
            <person name="Zwick A."/>
            <person name="Pang H."/>
        </authorList>
    </citation>
    <scope>NUCLEOTIDE SEQUENCE [LARGE SCALE GENOMIC DNA]</scope>
    <source>
        <strain evidence="1">SYSU2018</strain>
    </source>
</reference>
<organism evidence="1 2">
    <name type="scientific">Cryptolaemus montrouzieri</name>
    <dbReference type="NCBI Taxonomy" id="559131"/>
    <lineage>
        <taxon>Eukaryota</taxon>
        <taxon>Metazoa</taxon>
        <taxon>Ecdysozoa</taxon>
        <taxon>Arthropoda</taxon>
        <taxon>Hexapoda</taxon>
        <taxon>Insecta</taxon>
        <taxon>Pterygota</taxon>
        <taxon>Neoptera</taxon>
        <taxon>Endopterygota</taxon>
        <taxon>Coleoptera</taxon>
        <taxon>Polyphaga</taxon>
        <taxon>Cucujiformia</taxon>
        <taxon>Coccinelloidea</taxon>
        <taxon>Coccinellidae</taxon>
        <taxon>Scymninae</taxon>
        <taxon>Scymnini</taxon>
        <taxon>Cryptolaemus</taxon>
    </lineage>
</organism>
<name>A0ABD2N0N3_9CUCU</name>
<sequence length="130" mass="15465">MDLSKILNAFDEMLLTVNYDKTYFMPFSCYSSGFPLFKELEIEKIEKTVKIATKETVKYLGVLIDQNLRWDYHIELLVKSLRSLIYLFRFLAKFVDFRRLKMIYHGLVECRIRYGITIYGTTASCYLNKV</sequence>
<keyword evidence="2" id="KW-1185">Reference proteome</keyword>
<dbReference type="EMBL" id="JABFTP020000042">
    <property type="protein sequence ID" value="KAL3272117.1"/>
    <property type="molecule type" value="Genomic_DNA"/>
</dbReference>
<evidence type="ECO:0000313" key="1">
    <source>
        <dbReference type="EMBL" id="KAL3272117.1"/>
    </source>
</evidence>
<accession>A0ABD2N0N3</accession>
<protein>
    <submittedName>
        <fullName evidence="1">Uncharacterized protein</fullName>
    </submittedName>
</protein>
<dbReference type="AlphaFoldDB" id="A0ABD2N0N3"/>
<dbReference type="Proteomes" id="UP001516400">
    <property type="component" value="Unassembled WGS sequence"/>
</dbReference>
<gene>
    <name evidence="1" type="ORF">HHI36_022580</name>
</gene>
<comment type="caution">
    <text evidence="1">The sequence shown here is derived from an EMBL/GenBank/DDBJ whole genome shotgun (WGS) entry which is preliminary data.</text>
</comment>